<proteinExistence type="predicted"/>
<feature type="transmembrane region" description="Helical" evidence="1">
    <location>
        <begin position="20"/>
        <end position="43"/>
    </location>
</feature>
<feature type="transmembrane region" description="Helical" evidence="1">
    <location>
        <begin position="206"/>
        <end position="225"/>
    </location>
</feature>
<dbReference type="PANTHER" id="PTHR37577">
    <property type="entry name" value="INTEGRAL MEMBRANE PROTEIN"/>
    <property type="match status" value="1"/>
</dbReference>
<evidence type="ECO:0000313" key="2">
    <source>
        <dbReference type="EMBL" id="PMD41372.1"/>
    </source>
</evidence>
<name>A0A2J6RS70_HYAVF</name>
<accession>A0A2J6RS70</accession>
<dbReference type="PANTHER" id="PTHR37577:SF1">
    <property type="entry name" value="INTEGRAL MEMBRANE PROTEIN"/>
    <property type="match status" value="1"/>
</dbReference>
<dbReference type="OrthoDB" id="5427664at2759"/>
<feature type="transmembrane region" description="Helical" evidence="1">
    <location>
        <begin position="162"/>
        <end position="186"/>
    </location>
</feature>
<organism evidence="2 3">
    <name type="scientific">Hyaloscypha variabilis (strain UAMH 11265 / GT02V1 / F)</name>
    <name type="common">Meliniomyces variabilis</name>
    <dbReference type="NCBI Taxonomy" id="1149755"/>
    <lineage>
        <taxon>Eukaryota</taxon>
        <taxon>Fungi</taxon>
        <taxon>Dikarya</taxon>
        <taxon>Ascomycota</taxon>
        <taxon>Pezizomycotina</taxon>
        <taxon>Leotiomycetes</taxon>
        <taxon>Helotiales</taxon>
        <taxon>Hyaloscyphaceae</taxon>
        <taxon>Hyaloscypha</taxon>
        <taxon>Hyaloscypha variabilis</taxon>
    </lineage>
</organism>
<reference evidence="2 3" key="1">
    <citation type="submission" date="2016-04" db="EMBL/GenBank/DDBJ databases">
        <title>A degradative enzymes factory behind the ericoid mycorrhizal symbiosis.</title>
        <authorList>
            <consortium name="DOE Joint Genome Institute"/>
            <person name="Martino E."/>
            <person name="Morin E."/>
            <person name="Grelet G."/>
            <person name="Kuo A."/>
            <person name="Kohler A."/>
            <person name="Daghino S."/>
            <person name="Barry K."/>
            <person name="Choi C."/>
            <person name="Cichocki N."/>
            <person name="Clum A."/>
            <person name="Copeland A."/>
            <person name="Hainaut M."/>
            <person name="Haridas S."/>
            <person name="Labutti K."/>
            <person name="Lindquist E."/>
            <person name="Lipzen A."/>
            <person name="Khouja H.-R."/>
            <person name="Murat C."/>
            <person name="Ohm R."/>
            <person name="Olson A."/>
            <person name="Spatafora J."/>
            <person name="Veneault-Fourrey C."/>
            <person name="Henrissat B."/>
            <person name="Grigoriev I."/>
            <person name="Martin F."/>
            <person name="Perotto S."/>
        </authorList>
    </citation>
    <scope>NUCLEOTIDE SEQUENCE [LARGE SCALE GENOMIC DNA]</scope>
    <source>
        <strain evidence="2 3">F</strain>
    </source>
</reference>
<evidence type="ECO:0000313" key="3">
    <source>
        <dbReference type="Proteomes" id="UP000235786"/>
    </source>
</evidence>
<keyword evidence="3" id="KW-1185">Reference proteome</keyword>
<keyword evidence="1" id="KW-0812">Transmembrane</keyword>
<evidence type="ECO:0000256" key="1">
    <source>
        <dbReference type="SAM" id="Phobius"/>
    </source>
</evidence>
<dbReference type="Proteomes" id="UP000235786">
    <property type="component" value="Unassembled WGS sequence"/>
</dbReference>
<dbReference type="EMBL" id="KZ613944">
    <property type="protein sequence ID" value="PMD41372.1"/>
    <property type="molecule type" value="Genomic_DNA"/>
</dbReference>
<feature type="transmembrane region" description="Helical" evidence="1">
    <location>
        <begin position="128"/>
        <end position="150"/>
    </location>
</feature>
<dbReference type="AlphaFoldDB" id="A0A2J6RS70"/>
<protein>
    <submittedName>
        <fullName evidence="2">Uncharacterized protein</fullName>
    </submittedName>
</protein>
<sequence>MSNMSDSCHIASPGDPDIAGLGVTISFLASVCLTGAVILTLYFRGDVVQCNAIDNVIIRYFTKLFSKKPYVHEEDEGDSEWVTRDTHTSRAIFGFLLTLSDQQLFMGLSLSLVTYIKLADRDNFSAYSFKMATTTIWLSCLTHISTVSTLNKHKSFITGWRVAAIILLLLLLAPILVLSNLPMFILDPSLSFRCAWDEISSYDRKTTLNFSFTAGLALMMVINGYTRAFNLLYLQSATSSWLTRFVAGNALHLDADQKSATISPNILASALVRVARRVAAVVLLAIDVAHVLLYLRNFKSNSCLDASATT</sequence>
<keyword evidence="1" id="KW-1133">Transmembrane helix</keyword>
<feature type="transmembrane region" description="Helical" evidence="1">
    <location>
        <begin position="278"/>
        <end position="295"/>
    </location>
</feature>
<feature type="transmembrane region" description="Helical" evidence="1">
    <location>
        <begin position="91"/>
        <end position="116"/>
    </location>
</feature>
<keyword evidence="1" id="KW-0472">Membrane</keyword>
<dbReference type="InterPro" id="IPR053018">
    <property type="entry name" value="Elsinochrome_Biosynth-Asso"/>
</dbReference>
<gene>
    <name evidence="2" type="ORF">L207DRAFT_323547</name>
</gene>